<protein>
    <submittedName>
        <fullName evidence="4">TetR/AcrR family transcriptional regulator</fullName>
    </submittedName>
</protein>
<dbReference type="InterPro" id="IPR009057">
    <property type="entry name" value="Homeodomain-like_sf"/>
</dbReference>
<dbReference type="RefSeq" id="WP_404316881.1">
    <property type="nucleotide sequence ID" value="NZ_JAUIYO010000006.1"/>
</dbReference>
<feature type="DNA-binding region" description="H-T-H motif" evidence="2">
    <location>
        <begin position="34"/>
        <end position="53"/>
    </location>
</feature>
<dbReference type="InterPro" id="IPR001647">
    <property type="entry name" value="HTH_TetR"/>
</dbReference>
<gene>
    <name evidence="4" type="ORF">QYG89_10060</name>
</gene>
<dbReference type="PROSITE" id="PS50977">
    <property type="entry name" value="HTH_TETR_2"/>
    <property type="match status" value="1"/>
</dbReference>
<evidence type="ECO:0000256" key="2">
    <source>
        <dbReference type="PROSITE-ProRule" id="PRU00335"/>
    </source>
</evidence>
<dbReference type="SUPFAM" id="SSF46689">
    <property type="entry name" value="Homeodomain-like"/>
    <property type="match status" value="1"/>
</dbReference>
<dbReference type="EMBL" id="JAUIYO010000006">
    <property type="protein sequence ID" value="MFK2826006.1"/>
    <property type="molecule type" value="Genomic_DNA"/>
</dbReference>
<dbReference type="PRINTS" id="PR00455">
    <property type="entry name" value="HTHTETR"/>
</dbReference>
<keyword evidence="1 2" id="KW-0238">DNA-binding</keyword>
<feature type="domain" description="HTH tetR-type" evidence="3">
    <location>
        <begin position="11"/>
        <end position="71"/>
    </location>
</feature>
<proteinExistence type="predicted"/>
<organism evidence="4 5">
    <name type="scientific">Bacillus lumedeiriae</name>
    <dbReference type="NCBI Taxonomy" id="3058829"/>
    <lineage>
        <taxon>Bacteria</taxon>
        <taxon>Bacillati</taxon>
        <taxon>Bacillota</taxon>
        <taxon>Bacilli</taxon>
        <taxon>Bacillales</taxon>
        <taxon>Bacillaceae</taxon>
        <taxon>Bacillus</taxon>
    </lineage>
</organism>
<sequence length="219" mass="25926">MATKRKQIQVNRMYQYFVDAAVQIIEEEGIKNVTARKVAERAGYTTSTIYNYFKDLSHLLFFASMKLVKDYVHEVNVYMSKEESYLDKYIVSWECFCKYSFSKPEIYYALFIEDLGEKPDELLKHYYSVYPSELIGIPDEIKPTLFEPNLGKRNKMFLEIEKKHDIRSEHIEDVNNMIILLWKGMMSTLLNNRSSYKKEEAIEITVRYIKEVAQKLSKG</sequence>
<reference evidence="4 5" key="1">
    <citation type="submission" date="2023-07" db="EMBL/GenBank/DDBJ databases">
        <title>Bacillus lucianemedeirus sp. nov, a new species isolated from an immunobiological production facility.</title>
        <authorList>
            <person name="Costa L.V."/>
            <person name="Miranda R.V.S.L."/>
            <person name="Brandao M.L.L."/>
            <person name="Reis C.M.F."/>
            <person name="Frazao A.M."/>
            <person name="Cruz F.V."/>
            <person name="Baio P.V.P."/>
            <person name="Veras J.F.C."/>
            <person name="Ramos J.N."/>
            <person name="Vieira V."/>
        </authorList>
    </citation>
    <scope>NUCLEOTIDE SEQUENCE [LARGE SCALE GENOMIC DNA]</scope>
    <source>
        <strain evidence="4 5">B190/17</strain>
    </source>
</reference>
<keyword evidence="5" id="KW-1185">Reference proteome</keyword>
<comment type="caution">
    <text evidence="4">The sequence shown here is derived from an EMBL/GenBank/DDBJ whole genome shotgun (WGS) entry which is preliminary data.</text>
</comment>
<evidence type="ECO:0000313" key="5">
    <source>
        <dbReference type="Proteomes" id="UP001619911"/>
    </source>
</evidence>
<dbReference type="Pfam" id="PF00440">
    <property type="entry name" value="TetR_N"/>
    <property type="match status" value="1"/>
</dbReference>
<evidence type="ECO:0000256" key="1">
    <source>
        <dbReference type="ARBA" id="ARBA00023125"/>
    </source>
</evidence>
<dbReference type="Gene3D" id="1.10.357.10">
    <property type="entry name" value="Tetracycline Repressor, domain 2"/>
    <property type="match status" value="1"/>
</dbReference>
<dbReference type="Proteomes" id="UP001619911">
    <property type="component" value="Unassembled WGS sequence"/>
</dbReference>
<accession>A0ABW8I950</accession>
<evidence type="ECO:0000313" key="4">
    <source>
        <dbReference type="EMBL" id="MFK2826006.1"/>
    </source>
</evidence>
<evidence type="ECO:0000259" key="3">
    <source>
        <dbReference type="PROSITE" id="PS50977"/>
    </source>
</evidence>
<name>A0ABW8I950_9BACI</name>